<dbReference type="PANTHER" id="PTHR30329:SF20">
    <property type="entry name" value="EXPORTED PROTEIN"/>
    <property type="match status" value="1"/>
</dbReference>
<feature type="domain" description="OmpA-like" evidence="6">
    <location>
        <begin position="435"/>
        <end position="553"/>
    </location>
</feature>
<comment type="subcellular location">
    <subcellularLocation>
        <location evidence="1">Cell outer membrane</location>
    </subcellularLocation>
</comment>
<protein>
    <submittedName>
        <fullName evidence="7">OmpA family protein</fullName>
    </submittedName>
</protein>
<reference evidence="7 8" key="1">
    <citation type="submission" date="2019-03" db="EMBL/GenBank/DDBJ databases">
        <title>Comparative insights into the high quality Complete genome sequence of highly metal resistant Cupriavidus metallidurans strain BS1 isolated from a gold-copper mine.</title>
        <authorList>
            <person name="Mazhar H.S."/>
            <person name="Rensing C."/>
        </authorList>
    </citation>
    <scope>NUCLEOTIDE SEQUENCE [LARGE SCALE GENOMIC DNA]</scope>
    <source>
        <strain evidence="7 8">BS1</strain>
    </source>
</reference>
<feature type="region of interest" description="Disordered" evidence="4">
    <location>
        <begin position="525"/>
        <end position="572"/>
    </location>
</feature>
<sequence length="572" mass="61108">MTDYPYRSLFGWIGVLALAWLAFSSPWQPAWNLLLGTFVIAVVVIAIVVATRRVRACQRASRDVLEAINASLDALPGDIRRNTPLALVMGDCGGAPARAFGEALVQITDTAIWVRVDDATRLAHVADALKRWREGQGPDTVACLIAADHARDAAVLTAALKRWRVAIGEASRAVGYSLPVCVAVYAEEAGGPVDDCAWFGVSGATVPAAGTLCAQLSDSLASYPRATVPADRDAHMHRAARLDALVRWAAGALLPPLRDEGRDGLRSGPPVDITAFGVTAIDGVPVPDSLYARFVTQVTGLARGPGAVRNASYPLPEPLLRGIALQPVQRAMPRAMAHAFAWLALAFCAAATASAWQNRALVARVMTDMARYRVIGPEHDVARVDALQALKRNRDELDQYSRSGVPPRLGLGFYRGAGLLAPLNTLIAAYQPPAPLPATIELDSLSLFKSGSALLNPGSNRVLIGALEMIKAHPDKRVLVAGHTDSVGDSRANLKLSEARAASVRDWLADAADLPVTRFAIQGYGETRPKAPNESETGRAANRRVEITLVPDCRDEQRDNRESLGHPACTSQ</sequence>
<dbReference type="GO" id="GO:0009279">
    <property type="term" value="C:cell outer membrane"/>
    <property type="evidence" value="ECO:0007669"/>
    <property type="project" value="UniProtKB-SubCell"/>
</dbReference>
<evidence type="ECO:0000256" key="5">
    <source>
        <dbReference type="SAM" id="Phobius"/>
    </source>
</evidence>
<evidence type="ECO:0000313" key="7">
    <source>
        <dbReference type="EMBL" id="QBP08808.1"/>
    </source>
</evidence>
<feature type="transmembrane region" description="Helical" evidence="5">
    <location>
        <begin position="339"/>
        <end position="356"/>
    </location>
</feature>
<dbReference type="OrthoDB" id="345640at2"/>
<feature type="transmembrane region" description="Helical" evidence="5">
    <location>
        <begin position="34"/>
        <end position="52"/>
    </location>
</feature>
<dbReference type="SUPFAM" id="SSF103088">
    <property type="entry name" value="OmpA-like"/>
    <property type="match status" value="1"/>
</dbReference>
<dbReference type="PRINTS" id="PR01021">
    <property type="entry name" value="OMPADOMAIN"/>
</dbReference>
<dbReference type="EMBL" id="CP037900">
    <property type="protein sequence ID" value="QBP08808.1"/>
    <property type="molecule type" value="Genomic_DNA"/>
</dbReference>
<evidence type="ECO:0000259" key="6">
    <source>
        <dbReference type="PROSITE" id="PS51123"/>
    </source>
</evidence>
<proteinExistence type="predicted"/>
<evidence type="ECO:0000313" key="8">
    <source>
        <dbReference type="Proteomes" id="UP000253772"/>
    </source>
</evidence>
<evidence type="ECO:0000256" key="4">
    <source>
        <dbReference type="SAM" id="MobiDB-lite"/>
    </source>
</evidence>
<feature type="compositionally biased region" description="Basic and acidic residues" evidence="4">
    <location>
        <begin position="527"/>
        <end position="537"/>
    </location>
</feature>
<keyword evidence="5" id="KW-1133">Transmembrane helix</keyword>
<evidence type="ECO:0000256" key="3">
    <source>
        <dbReference type="PROSITE-ProRule" id="PRU00473"/>
    </source>
</evidence>
<dbReference type="InterPro" id="IPR006664">
    <property type="entry name" value="OMP_bac"/>
</dbReference>
<dbReference type="CDD" id="cd07185">
    <property type="entry name" value="OmpA_C-like"/>
    <property type="match status" value="1"/>
</dbReference>
<keyword evidence="2 3" id="KW-0472">Membrane</keyword>
<dbReference type="InterPro" id="IPR036737">
    <property type="entry name" value="OmpA-like_sf"/>
</dbReference>
<dbReference type="Proteomes" id="UP000253772">
    <property type="component" value="Chromosome c1"/>
</dbReference>
<dbReference type="Gene3D" id="3.30.1330.60">
    <property type="entry name" value="OmpA-like domain"/>
    <property type="match status" value="1"/>
</dbReference>
<name>A0A482IJ84_9BURK</name>
<evidence type="ECO:0000256" key="2">
    <source>
        <dbReference type="ARBA" id="ARBA00023136"/>
    </source>
</evidence>
<keyword evidence="5" id="KW-0812">Transmembrane</keyword>
<dbReference type="Pfam" id="PF00691">
    <property type="entry name" value="OmpA"/>
    <property type="match status" value="1"/>
</dbReference>
<organism evidence="7 8">
    <name type="scientific">Cupriavidus metallidurans</name>
    <dbReference type="NCBI Taxonomy" id="119219"/>
    <lineage>
        <taxon>Bacteria</taxon>
        <taxon>Pseudomonadati</taxon>
        <taxon>Pseudomonadota</taxon>
        <taxon>Betaproteobacteria</taxon>
        <taxon>Burkholderiales</taxon>
        <taxon>Burkholderiaceae</taxon>
        <taxon>Cupriavidus</taxon>
    </lineage>
</organism>
<feature type="compositionally biased region" description="Basic and acidic residues" evidence="4">
    <location>
        <begin position="552"/>
        <end position="564"/>
    </location>
</feature>
<dbReference type="PANTHER" id="PTHR30329">
    <property type="entry name" value="STATOR ELEMENT OF FLAGELLAR MOTOR COMPLEX"/>
    <property type="match status" value="1"/>
</dbReference>
<accession>A0A482IJ84</accession>
<dbReference type="PROSITE" id="PS51123">
    <property type="entry name" value="OMPA_2"/>
    <property type="match status" value="1"/>
</dbReference>
<gene>
    <name evidence="7" type="ORF">DDF84_003110</name>
</gene>
<dbReference type="InterPro" id="IPR050330">
    <property type="entry name" value="Bact_OuterMem_StrucFunc"/>
</dbReference>
<dbReference type="InterPro" id="IPR006665">
    <property type="entry name" value="OmpA-like"/>
</dbReference>
<dbReference type="AlphaFoldDB" id="A0A482IJ84"/>
<dbReference type="RefSeq" id="WP_017514469.1">
    <property type="nucleotide sequence ID" value="NZ_CP037900.1"/>
</dbReference>
<evidence type="ECO:0000256" key="1">
    <source>
        <dbReference type="ARBA" id="ARBA00004442"/>
    </source>
</evidence>